<dbReference type="Proteomes" id="UP000749559">
    <property type="component" value="Unassembled WGS sequence"/>
</dbReference>
<dbReference type="PROSITE" id="PS50089">
    <property type="entry name" value="ZF_RING_2"/>
    <property type="match status" value="1"/>
</dbReference>
<dbReference type="GO" id="GO:0008270">
    <property type="term" value="F:zinc ion binding"/>
    <property type="evidence" value="ECO:0007669"/>
    <property type="project" value="UniProtKB-KW"/>
</dbReference>
<keyword evidence="12" id="KW-0966">Cell projection</keyword>
<feature type="region of interest" description="Disordered" evidence="15">
    <location>
        <begin position="39"/>
        <end position="67"/>
    </location>
</feature>
<evidence type="ECO:0000256" key="15">
    <source>
        <dbReference type="SAM" id="MobiDB-lite"/>
    </source>
</evidence>
<accession>A0A8S4N8G5</accession>
<dbReference type="Gene3D" id="2.60.120.260">
    <property type="entry name" value="Galactose-binding domain-like"/>
    <property type="match status" value="1"/>
</dbReference>
<evidence type="ECO:0000256" key="14">
    <source>
        <dbReference type="PROSITE-ProRule" id="PRU00235"/>
    </source>
</evidence>
<proteinExistence type="inferred from homology"/>
<comment type="similarity">
    <text evidence="4">Belongs to the RING-Cys relay (RCR) family.</text>
</comment>
<dbReference type="InterPro" id="IPR000408">
    <property type="entry name" value="Reg_chr_condens"/>
</dbReference>
<protein>
    <recommendedName>
        <fullName evidence="5">RCR-type E3 ubiquitin transferase</fullName>
        <ecNumber evidence="5">2.3.2.33</ecNumber>
    </recommendedName>
</protein>
<feature type="compositionally biased region" description="Polar residues" evidence="15">
    <location>
        <begin position="3445"/>
        <end position="3462"/>
    </location>
</feature>
<evidence type="ECO:0000313" key="19">
    <source>
        <dbReference type="Proteomes" id="UP000749559"/>
    </source>
</evidence>
<feature type="compositionally biased region" description="Basic residues" evidence="15">
    <location>
        <begin position="567"/>
        <end position="577"/>
    </location>
</feature>
<dbReference type="FunFam" id="2.60.120.820:FF:000002">
    <property type="entry name" value="E3 ubiquitin-protein ligase MYCBP2 isoform X1"/>
    <property type="match status" value="1"/>
</dbReference>
<dbReference type="InterPro" id="IPR012983">
    <property type="entry name" value="PHR"/>
</dbReference>
<feature type="compositionally biased region" description="Basic and acidic residues" evidence="15">
    <location>
        <begin position="2837"/>
        <end position="2852"/>
    </location>
</feature>
<dbReference type="Gene3D" id="1.10.10.2360">
    <property type="match status" value="1"/>
</dbReference>
<keyword evidence="19" id="KW-1185">Reference proteome</keyword>
<feature type="domain" description="DOC" evidence="17">
    <location>
        <begin position="3746"/>
        <end position="3924"/>
    </location>
</feature>
<feature type="compositionally biased region" description="Low complexity" evidence="15">
    <location>
        <begin position="3506"/>
        <end position="3515"/>
    </location>
</feature>
<evidence type="ECO:0000256" key="13">
    <source>
        <dbReference type="PROSITE-ProRule" id="PRU00175"/>
    </source>
</evidence>
<dbReference type="InterPro" id="IPR013783">
    <property type="entry name" value="Ig-like_fold"/>
</dbReference>
<organism evidence="18 19">
    <name type="scientific">Owenia fusiformis</name>
    <name type="common">Polychaete worm</name>
    <dbReference type="NCBI Taxonomy" id="6347"/>
    <lineage>
        <taxon>Eukaryota</taxon>
        <taxon>Metazoa</taxon>
        <taxon>Spiralia</taxon>
        <taxon>Lophotrochozoa</taxon>
        <taxon>Annelida</taxon>
        <taxon>Polychaeta</taxon>
        <taxon>Sedentaria</taxon>
        <taxon>Canalipalpata</taxon>
        <taxon>Sabellida</taxon>
        <taxon>Oweniida</taxon>
        <taxon>Oweniidae</taxon>
        <taxon>Owenia</taxon>
    </lineage>
</organism>
<dbReference type="SUPFAM" id="SSF49785">
    <property type="entry name" value="Galactose-binding domain-like"/>
    <property type="match status" value="1"/>
</dbReference>
<dbReference type="SUPFAM" id="SSF81296">
    <property type="entry name" value="E set domains"/>
    <property type="match status" value="1"/>
</dbReference>
<evidence type="ECO:0000256" key="1">
    <source>
        <dbReference type="ARBA" id="ARBA00000333"/>
    </source>
</evidence>
<feature type="compositionally biased region" description="Low complexity" evidence="15">
    <location>
        <begin position="2646"/>
        <end position="2660"/>
    </location>
</feature>
<keyword evidence="6" id="KW-0808">Transferase</keyword>
<feature type="repeat" description="RCC1" evidence="14">
    <location>
        <begin position="914"/>
        <end position="984"/>
    </location>
</feature>
<feature type="compositionally biased region" description="Low complexity" evidence="15">
    <location>
        <begin position="2809"/>
        <end position="2830"/>
    </location>
</feature>
<feature type="domain" description="RING-type" evidence="16">
    <location>
        <begin position="4444"/>
        <end position="4495"/>
    </location>
</feature>
<name>A0A8S4N8G5_OWEFU</name>
<evidence type="ECO:0000256" key="11">
    <source>
        <dbReference type="ARBA" id="ARBA00022833"/>
    </source>
</evidence>
<dbReference type="GO" id="GO:0061630">
    <property type="term" value="F:ubiquitin protein ligase activity"/>
    <property type="evidence" value="ECO:0007669"/>
    <property type="project" value="UniProtKB-EC"/>
</dbReference>
<dbReference type="InterPro" id="IPR038648">
    <property type="entry name" value="PHR_sf"/>
</dbReference>
<feature type="compositionally biased region" description="Basic residues" evidence="15">
    <location>
        <begin position="3183"/>
        <end position="3192"/>
    </location>
</feature>
<dbReference type="SUPFAM" id="SSF57850">
    <property type="entry name" value="RING/U-box"/>
    <property type="match status" value="1"/>
</dbReference>
<feature type="region of interest" description="Disordered" evidence="15">
    <location>
        <begin position="3294"/>
        <end position="3318"/>
    </location>
</feature>
<dbReference type="Gene3D" id="3.30.40.10">
    <property type="entry name" value="Zinc/RING finger domain, C3HC4 (zinc finger)"/>
    <property type="match status" value="1"/>
</dbReference>
<evidence type="ECO:0000256" key="5">
    <source>
        <dbReference type="ARBA" id="ARBA00012249"/>
    </source>
</evidence>
<dbReference type="PROSITE" id="PS51284">
    <property type="entry name" value="DOC"/>
    <property type="match status" value="1"/>
</dbReference>
<evidence type="ECO:0000256" key="3">
    <source>
        <dbReference type="ARBA" id="ARBA00004906"/>
    </source>
</evidence>
<evidence type="ECO:0000313" key="18">
    <source>
        <dbReference type="EMBL" id="CAH1777009.1"/>
    </source>
</evidence>
<dbReference type="InterPro" id="IPR001841">
    <property type="entry name" value="Znf_RING"/>
</dbReference>
<evidence type="ECO:0000259" key="16">
    <source>
        <dbReference type="PROSITE" id="PS50089"/>
    </source>
</evidence>
<dbReference type="InterPro" id="IPR009091">
    <property type="entry name" value="RCC1/BLIP-II"/>
</dbReference>
<dbReference type="PANTHER" id="PTHR45943">
    <property type="entry name" value="E3 UBIQUITIN-PROTEIN LIGASE MYCBP2"/>
    <property type="match status" value="1"/>
</dbReference>
<feature type="region of interest" description="Disordered" evidence="15">
    <location>
        <begin position="3169"/>
        <end position="3201"/>
    </location>
</feature>
<evidence type="ECO:0000259" key="17">
    <source>
        <dbReference type="PROSITE" id="PS51284"/>
    </source>
</evidence>
<comment type="subcellular location">
    <subcellularLocation>
        <location evidence="2">Cell projection</location>
        <location evidence="2">Axon</location>
    </subcellularLocation>
</comment>
<keyword evidence="10" id="KW-0833">Ubl conjugation pathway</keyword>
<dbReference type="PANTHER" id="PTHR45943:SF1">
    <property type="entry name" value="E3 UBIQUITIN-PROTEIN LIGASE MYCBP2"/>
    <property type="match status" value="1"/>
</dbReference>
<dbReference type="Gene3D" id="2.60.40.10">
    <property type="entry name" value="Immunoglobulins"/>
    <property type="match status" value="1"/>
</dbReference>
<dbReference type="PROSITE" id="PS00626">
    <property type="entry name" value="RCC1_2"/>
    <property type="match status" value="1"/>
</dbReference>
<comment type="catalytic activity">
    <reaction evidence="1">
        <text>[E2 ubiquitin-conjugating enzyme]-S-ubiquitinyl-L-cysteine + [acceptor protein]-L-threonine = [E2 ubiquitin-conjugating enzyme]-L-cysteine + [acceptor protein]-3-O-ubiquitinyl-L-threonine.</text>
        <dbReference type="EC" id="2.3.2.33"/>
    </reaction>
</comment>
<feature type="region of interest" description="Disordered" evidence="15">
    <location>
        <begin position="2715"/>
        <end position="3008"/>
    </location>
</feature>
<dbReference type="InterPro" id="IPR004939">
    <property type="entry name" value="APC_su10/DOC_dom"/>
</dbReference>
<dbReference type="Gene3D" id="2.60.120.820">
    <property type="entry name" value="PHR domain"/>
    <property type="match status" value="2"/>
</dbReference>
<keyword evidence="9 13" id="KW-0863">Zinc-finger</keyword>
<feature type="compositionally biased region" description="Polar residues" evidence="15">
    <location>
        <begin position="2983"/>
        <end position="3002"/>
    </location>
</feature>
<dbReference type="Gene3D" id="2.130.10.30">
    <property type="entry name" value="Regulator of chromosome condensation 1/beta-lactamase-inhibitor protein II"/>
    <property type="match status" value="2"/>
</dbReference>
<dbReference type="EC" id="2.3.2.33" evidence="5"/>
<dbReference type="GO" id="GO:0005886">
    <property type="term" value="C:plasma membrane"/>
    <property type="evidence" value="ECO:0007669"/>
    <property type="project" value="TreeGrafter"/>
</dbReference>
<evidence type="ECO:0000256" key="10">
    <source>
        <dbReference type="ARBA" id="ARBA00022786"/>
    </source>
</evidence>
<dbReference type="SUPFAM" id="SSF50985">
    <property type="entry name" value="RCC1/BLIP-II"/>
    <property type="match status" value="1"/>
</dbReference>
<feature type="compositionally biased region" description="Basic residues" evidence="15">
    <location>
        <begin position="42"/>
        <end position="65"/>
    </location>
</feature>
<gene>
    <name evidence="18" type="ORF">OFUS_LOCUS4129</name>
</gene>
<dbReference type="GO" id="GO:0007411">
    <property type="term" value="P:axon guidance"/>
    <property type="evidence" value="ECO:0007669"/>
    <property type="project" value="TreeGrafter"/>
</dbReference>
<evidence type="ECO:0000256" key="8">
    <source>
        <dbReference type="ARBA" id="ARBA00022737"/>
    </source>
</evidence>
<keyword evidence="8" id="KW-0677">Repeat</keyword>
<feature type="region of interest" description="Disordered" evidence="15">
    <location>
        <begin position="3442"/>
        <end position="3492"/>
    </location>
</feature>
<dbReference type="Pfam" id="PF08005">
    <property type="entry name" value="PHR"/>
    <property type="match status" value="2"/>
</dbReference>
<keyword evidence="7" id="KW-0479">Metal-binding</keyword>
<evidence type="ECO:0000256" key="7">
    <source>
        <dbReference type="ARBA" id="ARBA00022723"/>
    </source>
</evidence>
<dbReference type="InterPro" id="IPR014756">
    <property type="entry name" value="Ig_E-set"/>
</dbReference>
<dbReference type="PRINTS" id="PR00633">
    <property type="entry name" value="RCCNDNSATION"/>
</dbReference>
<feature type="compositionally biased region" description="Basic and acidic residues" evidence="15">
    <location>
        <begin position="3171"/>
        <end position="3182"/>
    </location>
</feature>
<evidence type="ECO:0000256" key="9">
    <source>
        <dbReference type="ARBA" id="ARBA00022771"/>
    </source>
</evidence>
<dbReference type="Pfam" id="PF00415">
    <property type="entry name" value="RCC1"/>
    <property type="match status" value="1"/>
</dbReference>
<comment type="pathway">
    <text evidence="3">Protein modification; protein ubiquitination.</text>
</comment>
<dbReference type="CDD" id="cd19799">
    <property type="entry name" value="Bbox2_MYCBP2"/>
    <property type="match status" value="1"/>
</dbReference>
<feature type="region of interest" description="Disordered" evidence="15">
    <location>
        <begin position="556"/>
        <end position="577"/>
    </location>
</feature>
<feature type="compositionally biased region" description="Low complexity" evidence="15">
    <location>
        <begin position="2621"/>
        <end position="2638"/>
    </location>
</feature>
<evidence type="ECO:0000256" key="2">
    <source>
        <dbReference type="ARBA" id="ARBA00004489"/>
    </source>
</evidence>
<dbReference type="GO" id="GO:0008582">
    <property type="term" value="P:regulation of synaptic assembly at neuromuscular junction"/>
    <property type="evidence" value="ECO:0007669"/>
    <property type="project" value="TreeGrafter"/>
</dbReference>
<sequence>MSKMADIVPLAELGNRTNLENFLQGDRLEKRFLQLFVPKDTPKKKEKKKTKKKNKKTKEKLKSKRDKVFEDDQSPLIIEVPSNPSTYAVYASVRQAVLENQIKETTKEYLASNVVTHSDSDSDEDEELADKSLQLKIPKIVGIGLSSVFELIHETKEKVPTLCTRALQALLDMLQGQTPEGLKPEPVEVIDSLFDLLLELAKTPLPNSPVPYSSCDSMTSLACSALLSLVIARGDTGKLMCAISEMLMSSNVLASQTIKVPCILTSLQKSVQAVLLGKTQHPEWLTQGIKLEAKTGSFLLEQDKTEGTSSITSDGRYIYIFNKHGLTKVGSGYGGTIKGKVCKERQIKENSEGRGWIAHCKGKLFYRQYMSDQPELKIYDAETLEPVGKTRPEISSSSGNDGDTNVMFCNGEVLGHIAIVRDDYFLVRTFDTTKSPMPVISEIPLKLARKCLDVFGTASYDSQTDIHTLNTGYDEDSVNIAGGKDFCFIRTGSGKLLYTGKAASLGIKQGGPAAEKWAELPITKSPKIIQFSVGHEGQHALLVGEDGSVFFVGTPRRGEDGDSSMTKARKQAKPVKPKKMIRMENKSIIQTACNNGTSALITKEGEVYMFGKDTCHCDHASGHVTDLKDLVVTYMSLGKAHAVALTNKGHIYTFGINNKGQCGREFVVGASREVSNPVTMLDEEEVEIDDSMCPPGKHKWKSEACLICSVCGECTGYGTNCISSGRPDRNPGTPCGCGSGDSGCTVCGACRTCAGESLEKDREGMDAGLLEIFAKSKDMIPIDLLMGRHGARNFDQLSRKLEERRQLIHQRAASKKNLKDQEAEVDHAKIVSLPPAQITLGDGKSPCIQIACGLQHTVALLENGDVYTWGSNQYGQLGLTDFSPRGVPTKVKLDHRALQIAAGSTHTVVLSTNGNVYTFGNHTNGQLGRSEPTKFPELPGCVPKALAQKWHAYPALIQGIGHESGRRATWIAASGDQTFLRIDESLINVHVLTSATVFANTNCIGIIPGGEYGSSTIKCLTINNLDGNCRSFNGPEQADLANASICFDPVFDTLWAYSPINHEVSCYNVISPDVRKLHMSGSEISSILSPELAVPVRMGTFSTRAHAALHMLACLDTLTTAQQLNLSVYEEDKEKRIQTKTYSKEDYAVVNRFESHGGGWGYSGHSIEAIRFMADSDVLLGGFGLFGGRGEYFGKIKLYELGPEGGEHETDGELLAETEEVPYECGAREKFSLLFEEPVLCQTNHWYVAWARVSGPSSDCGSSGQSTITTEDQVVFKMKSSKKSNNGTDVNAGQIPQLLYRLPSNSSQSPSRKAEQSEPAHVLSREFSRTVSPECFSSLLNLLEWGWRTFKAALNNTVGLKGDNLTAAILDLERLVYVCMATLRLLRIYTCEVYPNGPIEKKTPADSIRKAECVYKARGLLKKILSEGMPPSLNNHTKDTNLKPSDSLKAPMLNMASKILQECHKTFTACFHAFYPTGELKWICLCDLLNSIDPYVGTYHVYNKQMPEKLSENDKPPSDRLLSAFMEALCQPTVKLTSILPINCHHETELILKKQFGSPDDNTNSSAQSVDQCKFLLLTSIMRYNTQMEGVVSGNCSFKEFLDKLLTIAVLPVRQALYGEPVTYPESLVSNTCSLIAAVVSELSAAATGSEGEIDGQTRPLLTTPNRYTRTTQNKYWNTGGGSPDAVAFTVDRSGIMIAGVCVYGGGGSYDYQLELLDDQSSGGGDSFHSQKWNNIESIKGSYGPDDLTNDVAELKFEKPVPIREGVRYAVRFRNYGDRTLNGDSGLNKVKGPDGTTFSFFACSLSTNGTNHTRGQIPQLLYYSAPQEGENQIQNSKVLAEFQSRKNAVGVASSVIRAVTDLLHRANTCSDEIGNIIGGSHIFSSLLPLVLAYIGPVASQDPRCAVQVLSLVQEMLPPIAELNSQLHPILPGLREGELGNGNGNGRNDEGMVPHYAMVESDHPYKPATVANYKVTFPDSVKWLSLEFDPQCGTAQNEDILHVSIPSNSVTTIEGSTEVVKSWNVMRKLSGTTNWPQMAVILAGNEVSFSLETASDYVKDEKACFYGFRCAVVGYEWTSRPEDTLSQLEKEVSYLGGMCASALIRKDIILPPASVDEMDEDLDIIEEGAQEVFQAHSHILSKGFALSHPPTISQALEGSLPFSWQSNERSFLKDFVACAPGTSGGRLAGWLQPDSYLDPKQCNILYNKDELKCGWPAVITVQTKDQYGELVHVPNLRVEVKAVPIDQDDDQRKIRRMSRPDDHNLTFGGHPAPDLSAPYQVTLKDRKVAFHSICMMKQYENYSFEELRFAAPAVRRPSENMLVRPMENGTYSSSWTPGSVGYYNIHVNIDGMDSGEIYKVHVKEPPQGVAPPTEQAKKPEYTPSKMRKFVAQYSAGLRIRVNPSLQSEQVGIIKPNGVIGFIDELHNDDGVWLRLLPESIKKWCTNGHCNIHEAWALQYNQHLGKTLLVPVEEPKSILDEIIKETILRRLPEIIRDKSRIRKGGPGNYHVVKCGSSGHNIRCRPNLKATPIGMMVLGNQVMVTEEMTNADGTWVKLDKDAMLHYCHETEGEAWSLARAPDPDLVYLQHELDINAEITEPKAGPFSFGQPPLSAPATSQTKGFDFTTATSSTAPSFGFASQPQLSSQGDGPVTPPGGTSSGSKFVFGNSAASAPGIPQIPAFGQFDTKYGSGASFGSSFGESDHETHKTVRFGLAEDFRSPSIDSPRFPGSASPSEHSFSSSPRKGSSSESPLFSPRGTLERQESLNSDLPPELQGVSVKELVKALGESRANGNGATPPMTPPGTPKKSSRNSSPRSSSPMPIQRSPRSSMSALPPGSPRREPFTSASPRRESPLNDLNIGSPRSRSPGLGSGRSSPVRLPGTPPQRKDSGTFSTPPQTPPLSRRDLHTSPRFESPTRSPNRMSGSPSKAVAIVKAQEPGPPGQPGHFSIGSSSPKEEAPLRMSPKLSRKDSRRSSLRSRRDRTGSPSTRGHGSPATRSRSGSFQKEAVKEALSPSSAECMRAVFAAFLWHEGIVHDAMACASFLKFHPNLKKEFKTFVTKMKLGMDERRSSAETVNQNLNKVQALKNQDRFPQSASDPLIQLNKERHKSESHISRVKKLEKKLAKDGTKDSKLPPTLQHLVSFWEEMSESTMRVIEDNIIMPSPAVNAKISKRIEKKDNDAKNRDKKARKKKDKPGNGLRGNLFGEAAGGMLGNGRETICELCGGSYPHPVTYHMRQSHAGCGHHAGGQGYNSSGNYCDGWAGNCGDGGIGGSSWYLLCKYCRDKYIREKKQTSKEKVKKVRRKSSIQLKQSPVTPNDAEPHIIMKNNALFLLELASASGISLPVSSQQSPKHPMHPIRQDSGWILPSVNELESISENCPFQSVPFLYLVRQGAHNADSAFADEVIVDGARIPFKRSDSIEGQGHQKRSSVHGTDLSHILHRGMSVGSQEFKNRSCKMSKSQETPPPTPQDGESVPLKPLPKSAGTSPEEPMKKVIFTRSVSEYAENNINDNNRPFNPRRRNNSGGAGDGGLSLLKNPSAAMTKLIEGSTDKGPARGDQNPVMAFIVQRHNLDALQLAMRQGLRKAACRVHAFQAMNWLIRSITQTSCFHDLFWFFVSALMPLPHDNQEETDVEKDGKEKQEEDLQMQLAKQPVSIFSSKEDKDVIMCEHPLSDITIAGEAVNPLPAAFHTLLQTIADVMMHLPASSGLQQMAVRCYCLKFNQADHSFLHKSHVFSNISKILSKSDEEGDDSSIATDNAQNGIQVHLMKDLMSQAVIKASSRQAMIASLTDNTTETFWESGDEDRNKTKSITITFNNESIPKIIYVHIDNSRDLANKVTQIGFHFGMTSDDMTLIKQVDLENRFTGWVSCNLCQENYPVLKLTMKGPDNSLRVRQVKILGQPAGENTLLAKQLSDQHYQKKNCESETLKVFRLLTSQVFGKLIPEEAGPADVNLDDVDGEEKNEGEIDLKEHMVGILFSRSKLTHLQKQVCAHIVQAIRKETQRVQEEWEALLTTCTPAYDVDDRSSDSYCFELLSMVLALSGSGVGRKYIAQQHDLLTDLLNLLHTATPRIQRQVTSLLRRVLPDVSPHILANVLQVQNLPPRDYSIISDTSKAEDGDIIDPKKAGILDVFLAVIAKALTVQMKVKGGTGGKGVTSVTLNDCLATRHQSGNRWFLKGTMSTQQATSIVTLLKDMAAGKLAENWATVTKGAIAEAILNLTKLEERLRTSSECIKVPTMWLALASLCVLEQEHVERLSSGQWVTSDGERSQSRPTCDNHDDGLTPAIILCNDCGNLCTDCDKFLHLHSRTKSHQRQVFKEEEEAIKVDLHEGCGRTKLFWIMALADSNTLKALVEFKEGAKSGKPSNTTGVCRFCGTSCDSGLVSVVGCVCQEPECQENAKDACVKTLPCGHRCGGIKDEMTCLACLHGCTNGHKEGLKQDADDMCMICFTEALSSAPAIQLHCGHVFHKRCCERVLESRWSGPRITFGFSHCPICKGDISHKVLSERLRPIQMLFEDVKRKALMRLEYEGLHKAEAITTPGTRFYKDPAGYAMDRYAYYVCFKCKKAYYGGEARCDEQLAGDDYNPAELVCGGCSDVSRAQMCPKHGTDFLEYKCRYCCSVAVFFCFGTTHFCNPCHDDFQRVTNMHPSELPHCPAGPRGKQLEVEECPLHVDHPPTGEEFALGCGVCRNAHTF</sequence>
<comment type="caution">
    <text evidence="18">The sequence shown here is derived from an EMBL/GenBank/DDBJ whole genome shotgun (WGS) entry which is preliminary data.</text>
</comment>
<dbReference type="PROSITE" id="PS50012">
    <property type="entry name" value="RCC1_3"/>
    <property type="match status" value="2"/>
</dbReference>
<dbReference type="SMART" id="SM00184">
    <property type="entry name" value="RING"/>
    <property type="match status" value="1"/>
</dbReference>
<feature type="region of interest" description="Disordered" evidence="15">
    <location>
        <begin position="3506"/>
        <end position="3533"/>
    </location>
</feature>
<dbReference type="InterPro" id="IPR013083">
    <property type="entry name" value="Znf_RING/FYVE/PHD"/>
</dbReference>
<feature type="compositionally biased region" description="Low complexity" evidence="15">
    <location>
        <begin position="2859"/>
        <end position="2875"/>
    </location>
</feature>
<dbReference type="FunFam" id="3.30.40.10:FF:000078">
    <property type="entry name" value="E3 ubiquitin-protein ligase MYCBP2 isoform X1"/>
    <property type="match status" value="1"/>
</dbReference>
<keyword evidence="11" id="KW-0862">Zinc</keyword>
<reference evidence="18" key="1">
    <citation type="submission" date="2022-03" db="EMBL/GenBank/DDBJ databases">
        <authorList>
            <person name="Martin C."/>
        </authorList>
    </citation>
    <scope>NUCLEOTIDE SEQUENCE</scope>
</reference>
<feature type="compositionally biased region" description="Low complexity" evidence="15">
    <location>
        <begin position="2727"/>
        <end position="2749"/>
    </location>
</feature>
<feature type="region of interest" description="Disordered" evidence="15">
    <location>
        <begin position="2598"/>
        <end position="2663"/>
    </location>
</feature>
<evidence type="ECO:0000256" key="12">
    <source>
        <dbReference type="ARBA" id="ARBA00023273"/>
    </source>
</evidence>
<dbReference type="EMBL" id="CAIIXF020000002">
    <property type="protein sequence ID" value="CAH1777009.1"/>
    <property type="molecule type" value="Genomic_DNA"/>
</dbReference>
<dbReference type="SMART" id="SM01337">
    <property type="entry name" value="APC10"/>
    <property type="match status" value="1"/>
</dbReference>
<dbReference type="GO" id="GO:0005634">
    <property type="term" value="C:nucleus"/>
    <property type="evidence" value="ECO:0007669"/>
    <property type="project" value="TreeGrafter"/>
</dbReference>
<feature type="repeat" description="RCC1" evidence="14">
    <location>
        <begin position="864"/>
        <end position="913"/>
    </location>
</feature>
<evidence type="ECO:0000256" key="6">
    <source>
        <dbReference type="ARBA" id="ARBA00022679"/>
    </source>
</evidence>
<evidence type="ECO:0000256" key="4">
    <source>
        <dbReference type="ARBA" id="ARBA00005415"/>
    </source>
</evidence>
<dbReference type="CDD" id="cd16463">
    <property type="entry name" value="RING-H2_PHR"/>
    <property type="match status" value="1"/>
</dbReference>
<feature type="compositionally biased region" description="Polar residues" evidence="15">
    <location>
        <begin position="2914"/>
        <end position="2925"/>
    </location>
</feature>
<dbReference type="Pfam" id="PF03256">
    <property type="entry name" value="ANAPC10"/>
    <property type="match status" value="1"/>
</dbReference>
<dbReference type="InterPro" id="IPR008979">
    <property type="entry name" value="Galactose-bd-like_sf"/>
</dbReference>
<dbReference type="GO" id="GO:0030424">
    <property type="term" value="C:axon"/>
    <property type="evidence" value="ECO:0007669"/>
    <property type="project" value="UniProtKB-SubCell"/>
</dbReference>